<evidence type="ECO:0000313" key="1">
    <source>
        <dbReference type="EMBL" id="MCI56210.1"/>
    </source>
</evidence>
<evidence type="ECO:0000313" key="2">
    <source>
        <dbReference type="Proteomes" id="UP000265520"/>
    </source>
</evidence>
<keyword evidence="2" id="KW-1185">Reference proteome</keyword>
<dbReference type="Proteomes" id="UP000265520">
    <property type="component" value="Unassembled WGS sequence"/>
</dbReference>
<proteinExistence type="predicted"/>
<reference evidence="1 2" key="1">
    <citation type="journal article" date="2018" name="Front. Plant Sci.">
        <title>Red Clover (Trifolium pratense) and Zigzag Clover (T. medium) - A Picture of Genomic Similarities and Differences.</title>
        <authorList>
            <person name="Dluhosova J."/>
            <person name="Istvanek J."/>
            <person name="Nedelnik J."/>
            <person name="Repkova J."/>
        </authorList>
    </citation>
    <scope>NUCLEOTIDE SEQUENCE [LARGE SCALE GENOMIC DNA]</scope>
    <source>
        <strain evidence="2">cv. 10/8</strain>
        <tissue evidence="1">Leaf</tissue>
    </source>
</reference>
<protein>
    <submittedName>
        <fullName evidence="1">Uncharacterized protein</fullName>
    </submittedName>
</protein>
<organism evidence="1 2">
    <name type="scientific">Trifolium medium</name>
    <dbReference type="NCBI Taxonomy" id="97028"/>
    <lineage>
        <taxon>Eukaryota</taxon>
        <taxon>Viridiplantae</taxon>
        <taxon>Streptophyta</taxon>
        <taxon>Embryophyta</taxon>
        <taxon>Tracheophyta</taxon>
        <taxon>Spermatophyta</taxon>
        <taxon>Magnoliopsida</taxon>
        <taxon>eudicotyledons</taxon>
        <taxon>Gunneridae</taxon>
        <taxon>Pentapetalae</taxon>
        <taxon>rosids</taxon>
        <taxon>fabids</taxon>
        <taxon>Fabales</taxon>
        <taxon>Fabaceae</taxon>
        <taxon>Papilionoideae</taxon>
        <taxon>50 kb inversion clade</taxon>
        <taxon>NPAAA clade</taxon>
        <taxon>Hologalegina</taxon>
        <taxon>IRL clade</taxon>
        <taxon>Trifolieae</taxon>
        <taxon>Trifolium</taxon>
    </lineage>
</organism>
<sequence length="34" mass="3703">DGFLGVCVEWKSGLLYIVNIYSPCSISGGGKKRR</sequence>
<dbReference type="AlphaFoldDB" id="A0A392T7S3"/>
<accession>A0A392T7S3</accession>
<feature type="non-terminal residue" evidence="1">
    <location>
        <position position="1"/>
    </location>
</feature>
<comment type="caution">
    <text evidence="1">The sequence shown here is derived from an EMBL/GenBank/DDBJ whole genome shotgun (WGS) entry which is preliminary data.</text>
</comment>
<dbReference type="EMBL" id="LXQA010508808">
    <property type="protein sequence ID" value="MCI56210.1"/>
    <property type="molecule type" value="Genomic_DNA"/>
</dbReference>
<name>A0A392T7S3_9FABA</name>